<keyword evidence="2" id="KW-0813">Transport</keyword>
<reference evidence="4" key="1">
    <citation type="submission" date="2020-08" db="EMBL/GenBank/DDBJ databases">
        <title>Genome public.</title>
        <authorList>
            <person name="Liu C."/>
            <person name="Sun Q."/>
        </authorList>
    </citation>
    <scope>NUCLEOTIDE SEQUENCE</scope>
    <source>
        <strain evidence="4">NSJ-64</strain>
    </source>
</reference>
<dbReference type="Gene3D" id="3.30.2320.30">
    <property type="entry name" value="ATP synthase, E subunit, C-terminal"/>
    <property type="match status" value="1"/>
</dbReference>
<keyword evidence="3" id="KW-0406">Ion transport</keyword>
<evidence type="ECO:0000256" key="3">
    <source>
        <dbReference type="ARBA" id="ARBA00023065"/>
    </source>
</evidence>
<accession>A0A926ERU1</accession>
<dbReference type="InterPro" id="IPR038495">
    <property type="entry name" value="ATPase_E_C"/>
</dbReference>
<evidence type="ECO:0000313" key="5">
    <source>
        <dbReference type="Proteomes" id="UP000623678"/>
    </source>
</evidence>
<proteinExistence type="inferred from homology"/>
<organism evidence="4 5">
    <name type="scientific">Youxingia wuxianensis</name>
    <dbReference type="NCBI Taxonomy" id="2763678"/>
    <lineage>
        <taxon>Bacteria</taxon>
        <taxon>Bacillati</taxon>
        <taxon>Bacillota</taxon>
        <taxon>Clostridia</taxon>
        <taxon>Eubacteriales</taxon>
        <taxon>Oscillospiraceae</taxon>
        <taxon>Youxingia</taxon>
    </lineage>
</organism>
<sequence length="198" mass="22959">MAQASDDKVFQFEEAIMAKAARQQQEILDEVKKIKHQELEAEENKLLGELYTKIQQQMKDMKTQNTKKISQETTALRKQMYLQREQYLKEIFANARMKLIEFSKSAEYETYLVNKVSKLAEAYPFPKNQLRINTKDLPLKNALEKACPGADIVTDDENILIGGVILFNAVHSVEEDCSLDAALRQQKDWFYKNSGFHF</sequence>
<protein>
    <submittedName>
        <fullName evidence="4">Uncharacterized protein</fullName>
    </submittedName>
</protein>
<evidence type="ECO:0000256" key="2">
    <source>
        <dbReference type="ARBA" id="ARBA00022448"/>
    </source>
</evidence>
<evidence type="ECO:0000256" key="1">
    <source>
        <dbReference type="ARBA" id="ARBA00005901"/>
    </source>
</evidence>
<gene>
    <name evidence="4" type="ORF">H8705_11945</name>
</gene>
<dbReference type="Proteomes" id="UP000623678">
    <property type="component" value="Unassembled WGS sequence"/>
</dbReference>
<name>A0A926ERU1_9FIRM</name>
<dbReference type="GO" id="GO:0033178">
    <property type="term" value="C:proton-transporting two-sector ATPase complex, catalytic domain"/>
    <property type="evidence" value="ECO:0007669"/>
    <property type="project" value="InterPro"/>
</dbReference>
<dbReference type="InterPro" id="IPR002842">
    <property type="entry name" value="ATPase_V1_Esu"/>
</dbReference>
<dbReference type="SUPFAM" id="SSF160527">
    <property type="entry name" value="V-type ATPase subunit E-like"/>
    <property type="match status" value="1"/>
</dbReference>
<evidence type="ECO:0000313" key="4">
    <source>
        <dbReference type="EMBL" id="MBC8586292.1"/>
    </source>
</evidence>
<dbReference type="EMBL" id="JACRTD010000009">
    <property type="protein sequence ID" value="MBC8586292.1"/>
    <property type="molecule type" value="Genomic_DNA"/>
</dbReference>
<dbReference type="GO" id="GO:0046961">
    <property type="term" value="F:proton-transporting ATPase activity, rotational mechanism"/>
    <property type="evidence" value="ECO:0007669"/>
    <property type="project" value="InterPro"/>
</dbReference>
<dbReference type="Pfam" id="PF01991">
    <property type="entry name" value="vATP-synt_E"/>
    <property type="match status" value="1"/>
</dbReference>
<dbReference type="RefSeq" id="WP_262396012.1">
    <property type="nucleotide sequence ID" value="NZ_JACRTD010000009.1"/>
</dbReference>
<keyword evidence="5" id="KW-1185">Reference proteome</keyword>
<dbReference type="AlphaFoldDB" id="A0A926ERU1"/>
<comment type="caution">
    <text evidence="4">The sequence shown here is derived from an EMBL/GenBank/DDBJ whole genome shotgun (WGS) entry which is preliminary data.</text>
</comment>
<comment type="similarity">
    <text evidence="1">Belongs to the V-ATPase E subunit family.</text>
</comment>